<reference evidence="2" key="1">
    <citation type="submission" date="2020-05" db="EMBL/GenBank/DDBJ databases">
        <title>Mycena genomes resolve the evolution of fungal bioluminescence.</title>
        <authorList>
            <person name="Tsai I.J."/>
        </authorList>
    </citation>
    <scope>NUCLEOTIDE SEQUENCE</scope>
    <source>
        <strain evidence="2">110903Hualien_Pintung</strain>
    </source>
</reference>
<organism evidence="2 3">
    <name type="scientific">Mycena chlorophos</name>
    <name type="common">Agaric fungus</name>
    <name type="synonym">Agaricus chlorophos</name>
    <dbReference type="NCBI Taxonomy" id="658473"/>
    <lineage>
        <taxon>Eukaryota</taxon>
        <taxon>Fungi</taxon>
        <taxon>Dikarya</taxon>
        <taxon>Basidiomycota</taxon>
        <taxon>Agaricomycotina</taxon>
        <taxon>Agaricomycetes</taxon>
        <taxon>Agaricomycetidae</taxon>
        <taxon>Agaricales</taxon>
        <taxon>Marasmiineae</taxon>
        <taxon>Mycenaceae</taxon>
        <taxon>Mycena</taxon>
    </lineage>
</organism>
<name>A0A8H6VSD0_MYCCL</name>
<dbReference type="SUPFAM" id="SSF52799">
    <property type="entry name" value="(Phosphotyrosine protein) phosphatases II"/>
    <property type="match status" value="1"/>
</dbReference>
<dbReference type="Proteomes" id="UP000613580">
    <property type="component" value="Unassembled WGS sequence"/>
</dbReference>
<evidence type="ECO:0000256" key="1">
    <source>
        <dbReference type="SAM" id="MobiDB-lite"/>
    </source>
</evidence>
<evidence type="ECO:0000313" key="2">
    <source>
        <dbReference type="EMBL" id="KAF7288273.1"/>
    </source>
</evidence>
<feature type="region of interest" description="Disordered" evidence="1">
    <location>
        <begin position="223"/>
        <end position="249"/>
    </location>
</feature>
<comment type="caution">
    <text evidence="2">The sequence shown here is derived from an EMBL/GenBank/DDBJ whole genome shotgun (WGS) entry which is preliminary data.</text>
</comment>
<dbReference type="EMBL" id="JACAZE010000041">
    <property type="protein sequence ID" value="KAF7288273.1"/>
    <property type="molecule type" value="Genomic_DNA"/>
</dbReference>
<accession>A0A8H6VSD0</accession>
<dbReference type="CDD" id="cd14498">
    <property type="entry name" value="DSP"/>
    <property type="match status" value="1"/>
</dbReference>
<gene>
    <name evidence="2" type="ORF">HMN09_01407400</name>
</gene>
<dbReference type="GO" id="GO:0016301">
    <property type="term" value="F:kinase activity"/>
    <property type="evidence" value="ECO:0007669"/>
    <property type="project" value="UniProtKB-KW"/>
</dbReference>
<evidence type="ECO:0000313" key="3">
    <source>
        <dbReference type="Proteomes" id="UP000613580"/>
    </source>
</evidence>
<keyword evidence="2" id="KW-0418">Kinase</keyword>
<dbReference type="AlphaFoldDB" id="A0A8H6VSD0"/>
<protein>
    <submittedName>
        <fullName evidence="2">MAP kinase phosphatase 2</fullName>
    </submittedName>
</protein>
<sequence length="249" mass="27957">MREMPLFSMQHVGHITTLRCRRLLSPLCPSIALVYVSFVVQYGCPRTALQTDHTAAFWLSRHWYKRDELTETPFSSEVPAAPTTTTSDSKMVWRNVDPIIENKLYLGNLVAARSTRSLTGMWVSLICAPGPNLFAARTPHHMFSPFAPEAIPAELPQSGIQHMRIPVGDVDYADLLIHLPSACQFIHQALLAERVLVHDVQGILEALRWLLPILWTQRLNADKGARNHTPSTRPEFISTPGSKGSWYAP</sequence>
<proteinExistence type="predicted"/>
<dbReference type="InterPro" id="IPR029021">
    <property type="entry name" value="Prot-tyrosine_phosphatase-like"/>
</dbReference>
<keyword evidence="2" id="KW-0808">Transferase</keyword>
<dbReference type="OrthoDB" id="2017893at2759"/>
<keyword evidence="3" id="KW-1185">Reference proteome</keyword>
<dbReference type="Gene3D" id="3.90.190.10">
    <property type="entry name" value="Protein tyrosine phosphatase superfamily"/>
    <property type="match status" value="1"/>
</dbReference>